<dbReference type="PANTHER" id="PTHR11846">
    <property type="entry name" value="ADENYLOSUCCINATE SYNTHETASE"/>
    <property type="match status" value="1"/>
</dbReference>
<comment type="catalytic activity">
    <reaction evidence="8 10">
        <text>IMP + L-aspartate + GTP = N(6)-(1,2-dicarboxyethyl)-AMP + GDP + phosphate + 2 H(+)</text>
        <dbReference type="Rhea" id="RHEA:15753"/>
        <dbReference type="ChEBI" id="CHEBI:15378"/>
        <dbReference type="ChEBI" id="CHEBI:29991"/>
        <dbReference type="ChEBI" id="CHEBI:37565"/>
        <dbReference type="ChEBI" id="CHEBI:43474"/>
        <dbReference type="ChEBI" id="CHEBI:57567"/>
        <dbReference type="ChEBI" id="CHEBI:58053"/>
        <dbReference type="ChEBI" id="CHEBI:58189"/>
        <dbReference type="EC" id="6.3.4.4"/>
    </reaction>
</comment>
<comment type="subcellular location">
    <subcellularLocation>
        <location evidence="8">Cytoplasm</location>
    </subcellularLocation>
</comment>
<feature type="binding site" evidence="8">
    <location>
        <position position="40"/>
    </location>
    <ligand>
        <name>Mg(2+)</name>
        <dbReference type="ChEBI" id="CHEBI:18420"/>
    </ligand>
</feature>
<feature type="binding site" description="in other chain" evidence="8">
    <location>
        <position position="303"/>
    </location>
    <ligand>
        <name>IMP</name>
        <dbReference type="ChEBI" id="CHEBI:58053"/>
        <note>ligand shared between dimeric partners</note>
    </ligand>
</feature>
<evidence type="ECO:0000256" key="4">
    <source>
        <dbReference type="ARBA" id="ARBA00022741"/>
    </source>
</evidence>
<dbReference type="Gene3D" id="3.40.440.10">
    <property type="entry name" value="Adenylosuccinate Synthetase, subunit A, domain 1"/>
    <property type="match status" value="1"/>
</dbReference>
<keyword evidence="5 8" id="KW-0658">Purine biosynthesis</keyword>
<dbReference type="InterPro" id="IPR042111">
    <property type="entry name" value="Adenylosuccinate_synth_dom3"/>
</dbReference>
<comment type="caution">
    <text evidence="11">The sequence shown here is derived from an EMBL/GenBank/DDBJ whole genome shotgun (WGS) entry which is preliminary data.</text>
</comment>
<dbReference type="HAMAP" id="MF_00011">
    <property type="entry name" value="Adenylosucc_synth"/>
    <property type="match status" value="1"/>
</dbReference>
<dbReference type="Gene3D" id="3.90.170.10">
    <property type="entry name" value="Adenylosuccinate Synthetase, subunit A, domain 3"/>
    <property type="match status" value="1"/>
</dbReference>
<dbReference type="Pfam" id="PF00709">
    <property type="entry name" value="Adenylsucc_synt"/>
    <property type="match status" value="1"/>
</dbReference>
<dbReference type="InterPro" id="IPR042109">
    <property type="entry name" value="Adenylosuccinate_synth_dom1"/>
</dbReference>
<evidence type="ECO:0000256" key="9">
    <source>
        <dbReference type="PROSITE-ProRule" id="PRU10134"/>
    </source>
</evidence>
<dbReference type="InterPro" id="IPR018220">
    <property type="entry name" value="Adenylosuccin_syn_GTP-bd"/>
</dbReference>
<feature type="binding site" evidence="8">
    <location>
        <begin position="331"/>
        <end position="333"/>
    </location>
    <ligand>
        <name>GTP</name>
        <dbReference type="ChEBI" id="CHEBI:37565"/>
    </ligand>
</feature>
<evidence type="ECO:0000256" key="3">
    <source>
        <dbReference type="ARBA" id="ARBA00022723"/>
    </source>
</evidence>
<dbReference type="GO" id="GO:0004019">
    <property type="term" value="F:adenylosuccinate synthase activity"/>
    <property type="evidence" value="ECO:0007669"/>
    <property type="project" value="UniProtKB-UniRule"/>
</dbReference>
<dbReference type="EC" id="6.3.4.4" evidence="8 10"/>
<sequence>MPSKVIIGAQWGDEGKAKIIDILSKEADVVVRSQGGNNAGHTVAVNGEVYKFHLIPSGILYGDKLCVVGNGVVIDPKGILEEIDGLEAKGIASENLRISLRAHLVMPYHKVLDGIKEEYRGNDDIGTTKKGIGPCYMDKAERSGVRICDLLNPEYFAERVRENVKIKNLIINKVYEKDIQLDAEEIIKEYLGYAERLKKYFADTTVIVHDAIQSNKKVLFEGAQGTLLDIDLGTYPYVTSSHPITGGVCVGSGIGPTAIDSCIGVMKGYVTRVGKGPFPTELFDEVGTQIRDVGHEYGTTTGRPRRCGWFDAVIGKFAVRTSGLTEIALNKIDVLANIDTIKICTAYKKGEEVISEFPPSLEDLKECMPIYEEMPGWGSIDHIRTYEELPATVKHFIKRVEELCGAKVTMIGVGPERDQNIYVD</sequence>
<organism evidence="11 12">
    <name type="scientific">Natranaerovirga pectinivora</name>
    <dbReference type="NCBI Taxonomy" id="682400"/>
    <lineage>
        <taxon>Bacteria</taxon>
        <taxon>Bacillati</taxon>
        <taxon>Bacillota</taxon>
        <taxon>Clostridia</taxon>
        <taxon>Lachnospirales</taxon>
        <taxon>Natranaerovirgaceae</taxon>
        <taxon>Natranaerovirga</taxon>
    </lineage>
</organism>
<feature type="binding site" evidence="8">
    <location>
        <begin position="40"/>
        <end position="42"/>
    </location>
    <ligand>
        <name>GTP</name>
        <dbReference type="ChEBI" id="CHEBI:37565"/>
    </ligand>
</feature>
<feature type="binding site" evidence="8">
    <location>
        <position position="13"/>
    </location>
    <ligand>
        <name>Mg(2+)</name>
        <dbReference type="ChEBI" id="CHEBI:18420"/>
    </ligand>
</feature>
<evidence type="ECO:0000313" key="11">
    <source>
        <dbReference type="EMBL" id="TCT13122.1"/>
    </source>
</evidence>
<name>A0A4R3MHM4_9FIRM</name>
<feature type="binding site" description="in other chain" evidence="8">
    <location>
        <position position="224"/>
    </location>
    <ligand>
        <name>IMP</name>
        <dbReference type="ChEBI" id="CHEBI:58053"/>
        <note>ligand shared between dimeric partners</note>
    </ligand>
</feature>
<dbReference type="RefSeq" id="WP_132253448.1">
    <property type="nucleotide sequence ID" value="NZ_SMAL01000009.1"/>
</dbReference>
<dbReference type="GO" id="GO:0044208">
    <property type="term" value="P:'de novo' AMP biosynthetic process"/>
    <property type="evidence" value="ECO:0007669"/>
    <property type="project" value="UniProtKB-UniRule"/>
</dbReference>
<accession>A0A4R3MHM4</accession>
<comment type="function">
    <text evidence="8">Plays an important role in the de novo pathway of purine nucleotide biosynthesis. Catalyzes the first committed step in the biosynthesis of AMP from IMP.</text>
</comment>
<feature type="binding site" description="in other chain" evidence="8">
    <location>
        <position position="128"/>
    </location>
    <ligand>
        <name>IMP</name>
        <dbReference type="ChEBI" id="CHEBI:58053"/>
        <note>ligand shared between dimeric partners</note>
    </ligand>
</feature>
<comment type="subunit">
    <text evidence="1 8">Homodimer.</text>
</comment>
<dbReference type="EMBL" id="SMAL01000009">
    <property type="protein sequence ID" value="TCT13122.1"/>
    <property type="molecule type" value="Genomic_DNA"/>
</dbReference>
<reference evidence="11 12" key="1">
    <citation type="submission" date="2019-03" db="EMBL/GenBank/DDBJ databases">
        <title>Genomic Encyclopedia of Type Strains, Phase IV (KMG-IV): sequencing the most valuable type-strain genomes for metagenomic binning, comparative biology and taxonomic classification.</title>
        <authorList>
            <person name="Goeker M."/>
        </authorList>
    </citation>
    <scope>NUCLEOTIDE SEQUENCE [LARGE SCALE GENOMIC DNA]</scope>
    <source>
        <strain evidence="11 12">DSM 24629</strain>
    </source>
</reference>
<dbReference type="InterPro" id="IPR033128">
    <property type="entry name" value="Adenylosuccin_syn_Lys_AS"/>
</dbReference>
<dbReference type="OrthoDB" id="9807553at2"/>
<protein>
    <recommendedName>
        <fullName evidence="8 10">Adenylosuccinate synthetase</fullName>
        <shortName evidence="8">AMPSase</shortName>
        <shortName evidence="8">AdSS</shortName>
        <ecNumber evidence="8 10">6.3.4.4</ecNumber>
    </recommendedName>
    <alternativeName>
        <fullName evidence="8">IMP--aspartate ligase</fullName>
    </alternativeName>
</protein>
<dbReference type="AlphaFoldDB" id="A0A4R3MHM4"/>
<feature type="binding site" description="in other chain" evidence="8">
    <location>
        <begin position="38"/>
        <end position="41"/>
    </location>
    <ligand>
        <name>IMP</name>
        <dbReference type="ChEBI" id="CHEBI:58053"/>
        <note>ligand shared between dimeric partners</note>
    </ligand>
</feature>
<dbReference type="InterPro" id="IPR001114">
    <property type="entry name" value="Adenylosuccinate_synthetase"/>
</dbReference>
<feature type="binding site" evidence="8">
    <location>
        <begin position="12"/>
        <end position="18"/>
    </location>
    <ligand>
        <name>GTP</name>
        <dbReference type="ChEBI" id="CHEBI:37565"/>
    </ligand>
</feature>
<keyword evidence="12" id="KW-1185">Reference proteome</keyword>
<evidence type="ECO:0000256" key="8">
    <source>
        <dbReference type="HAMAP-Rule" id="MF_00011"/>
    </source>
</evidence>
<feature type="binding site" evidence="8">
    <location>
        <position position="305"/>
    </location>
    <ligand>
        <name>GTP</name>
        <dbReference type="ChEBI" id="CHEBI:37565"/>
    </ligand>
</feature>
<dbReference type="GO" id="GO:0005737">
    <property type="term" value="C:cytoplasm"/>
    <property type="evidence" value="ECO:0007669"/>
    <property type="project" value="UniProtKB-SubCell"/>
</dbReference>
<dbReference type="Gene3D" id="1.10.300.10">
    <property type="entry name" value="Adenylosuccinate Synthetase, subunit A, domain 2"/>
    <property type="match status" value="1"/>
</dbReference>
<dbReference type="GO" id="GO:0000287">
    <property type="term" value="F:magnesium ion binding"/>
    <property type="evidence" value="ECO:0007669"/>
    <property type="project" value="UniProtKB-UniRule"/>
</dbReference>
<feature type="binding site" description="in other chain" evidence="8">
    <location>
        <position position="239"/>
    </location>
    <ligand>
        <name>IMP</name>
        <dbReference type="ChEBI" id="CHEBI:58053"/>
        <note>ligand shared between dimeric partners</note>
    </ligand>
</feature>
<keyword evidence="3 8" id="KW-0479">Metal-binding</keyword>
<evidence type="ECO:0000256" key="2">
    <source>
        <dbReference type="ARBA" id="ARBA00022598"/>
    </source>
</evidence>
<keyword evidence="4 8" id="KW-0547">Nucleotide-binding</keyword>
<feature type="binding site" evidence="8">
    <location>
        <begin position="412"/>
        <end position="414"/>
    </location>
    <ligand>
        <name>GTP</name>
        <dbReference type="ChEBI" id="CHEBI:37565"/>
    </ligand>
</feature>
<dbReference type="PROSITE" id="PS00513">
    <property type="entry name" value="ADENYLOSUCCIN_SYN_2"/>
    <property type="match status" value="1"/>
</dbReference>
<keyword evidence="6 8" id="KW-0460">Magnesium</keyword>
<comment type="pathway">
    <text evidence="8 10">Purine metabolism; AMP biosynthesis via de novo pathway; AMP from IMP: step 1/2.</text>
</comment>
<feature type="binding site" description="in other chain" evidence="8">
    <location>
        <begin position="13"/>
        <end position="16"/>
    </location>
    <ligand>
        <name>IMP</name>
        <dbReference type="ChEBI" id="CHEBI:58053"/>
        <note>ligand shared between dimeric partners</note>
    </ligand>
</feature>
<evidence type="ECO:0000313" key="12">
    <source>
        <dbReference type="Proteomes" id="UP000294902"/>
    </source>
</evidence>
<dbReference type="FunFam" id="3.90.170.10:FF:000001">
    <property type="entry name" value="Adenylosuccinate synthetase"/>
    <property type="match status" value="1"/>
</dbReference>
<evidence type="ECO:0000256" key="7">
    <source>
        <dbReference type="ARBA" id="ARBA00023134"/>
    </source>
</evidence>
<dbReference type="SUPFAM" id="SSF52540">
    <property type="entry name" value="P-loop containing nucleoside triphosphate hydrolases"/>
    <property type="match status" value="1"/>
</dbReference>
<dbReference type="NCBIfam" id="NF002223">
    <property type="entry name" value="PRK01117.1"/>
    <property type="match status" value="1"/>
</dbReference>
<comment type="similarity">
    <text evidence="8 10">Belongs to the adenylosuccinate synthetase family.</text>
</comment>
<dbReference type="InterPro" id="IPR042110">
    <property type="entry name" value="Adenylosuccinate_synth_dom2"/>
</dbReference>
<feature type="binding site" evidence="8">
    <location>
        <position position="142"/>
    </location>
    <ligand>
        <name>IMP</name>
        <dbReference type="ChEBI" id="CHEBI:58053"/>
        <note>ligand shared between dimeric partners</note>
    </ligand>
</feature>
<gene>
    <name evidence="8" type="primary">purA</name>
    <name evidence="11" type="ORF">EDC18_10985</name>
</gene>
<dbReference type="PANTHER" id="PTHR11846:SF0">
    <property type="entry name" value="ADENYLOSUCCINATE SYNTHETASE"/>
    <property type="match status" value="1"/>
</dbReference>
<evidence type="ECO:0000256" key="10">
    <source>
        <dbReference type="RuleBase" id="RU000520"/>
    </source>
</evidence>
<feature type="binding site" evidence="8">
    <location>
        <begin position="299"/>
        <end position="305"/>
    </location>
    <ligand>
        <name>substrate</name>
    </ligand>
</feature>
<feature type="active site" evidence="9">
    <location>
        <position position="139"/>
    </location>
</feature>
<keyword evidence="2 8" id="KW-0436">Ligase</keyword>
<feature type="active site" description="Proton donor" evidence="8">
    <location>
        <position position="41"/>
    </location>
</feature>
<evidence type="ECO:0000256" key="5">
    <source>
        <dbReference type="ARBA" id="ARBA00022755"/>
    </source>
</evidence>
<comment type="cofactor">
    <cofactor evidence="8">
        <name>Mg(2+)</name>
        <dbReference type="ChEBI" id="CHEBI:18420"/>
    </cofactor>
    <text evidence="8">Binds 1 Mg(2+) ion per subunit.</text>
</comment>
<dbReference type="InterPro" id="IPR027417">
    <property type="entry name" value="P-loop_NTPase"/>
</dbReference>
<feature type="active site" description="Proton acceptor" evidence="8">
    <location>
        <position position="13"/>
    </location>
</feature>
<evidence type="ECO:0000256" key="6">
    <source>
        <dbReference type="ARBA" id="ARBA00022842"/>
    </source>
</evidence>
<dbReference type="Proteomes" id="UP000294902">
    <property type="component" value="Unassembled WGS sequence"/>
</dbReference>
<dbReference type="UniPathway" id="UPA00075">
    <property type="reaction ID" value="UER00335"/>
</dbReference>
<dbReference type="GO" id="GO:0046040">
    <property type="term" value="P:IMP metabolic process"/>
    <property type="evidence" value="ECO:0007669"/>
    <property type="project" value="TreeGrafter"/>
</dbReference>
<dbReference type="GO" id="GO:0005525">
    <property type="term" value="F:GTP binding"/>
    <property type="evidence" value="ECO:0007669"/>
    <property type="project" value="UniProtKB-UniRule"/>
</dbReference>
<evidence type="ECO:0000256" key="1">
    <source>
        <dbReference type="ARBA" id="ARBA00011738"/>
    </source>
</evidence>
<keyword evidence="7 8" id="KW-0342">GTP-binding</keyword>
<dbReference type="SMART" id="SM00788">
    <property type="entry name" value="Adenylsucc_synt"/>
    <property type="match status" value="1"/>
</dbReference>
<dbReference type="CDD" id="cd03108">
    <property type="entry name" value="AdSS"/>
    <property type="match status" value="1"/>
</dbReference>
<dbReference type="FunFam" id="1.10.300.10:FF:000001">
    <property type="entry name" value="Adenylosuccinate synthetase"/>
    <property type="match status" value="1"/>
</dbReference>
<dbReference type="PROSITE" id="PS01266">
    <property type="entry name" value="ADENYLOSUCCIN_SYN_1"/>
    <property type="match status" value="1"/>
</dbReference>
<keyword evidence="8" id="KW-0963">Cytoplasm</keyword>
<proteinExistence type="inferred from homology"/>
<dbReference type="NCBIfam" id="TIGR00184">
    <property type="entry name" value="purA"/>
    <property type="match status" value="1"/>
</dbReference>